<dbReference type="Gene3D" id="3.30.70.330">
    <property type="match status" value="1"/>
</dbReference>
<dbReference type="AlphaFoldDB" id="A0A813D6X6"/>
<sequence length="201" mass="22583">MVKPEDGAATSSSASVRPGVQALAAPCMMMRNIPNKYTQDMLLEEVKQAGFADTYESFYLPVDTKSGVNRGYAFFHFRKLEHAQSFLRAFNGYRMKQSNSSKVVAVVASDTQSFQAHSSVQIHGLNPASLQDWSDQESYAGSWQNAPFQPQRQFRSSSDTNSVAASQFVVQQQTLQRDPNQQVMMHLQLYPHLPQQPVQQM</sequence>
<dbReference type="Pfam" id="PF04059">
    <property type="entry name" value="RRM_2"/>
    <property type="match status" value="1"/>
</dbReference>
<keyword evidence="1" id="KW-0694">RNA-binding</keyword>
<evidence type="ECO:0000259" key="2">
    <source>
        <dbReference type="PROSITE" id="PS50102"/>
    </source>
</evidence>
<dbReference type="OrthoDB" id="417481at2759"/>
<keyword evidence="4" id="KW-1185">Reference proteome</keyword>
<evidence type="ECO:0000256" key="1">
    <source>
        <dbReference type="PROSITE-ProRule" id="PRU00176"/>
    </source>
</evidence>
<proteinExistence type="predicted"/>
<feature type="domain" description="RRM" evidence="2">
    <location>
        <begin position="26"/>
        <end position="111"/>
    </location>
</feature>
<accession>A0A813D6X6</accession>
<reference evidence="3" key="1">
    <citation type="submission" date="2021-02" db="EMBL/GenBank/DDBJ databases">
        <authorList>
            <person name="Dougan E. K."/>
            <person name="Rhodes N."/>
            <person name="Thang M."/>
            <person name="Chan C."/>
        </authorList>
    </citation>
    <scope>NUCLEOTIDE SEQUENCE</scope>
</reference>
<gene>
    <name evidence="3" type="ORF">PGLA1383_LOCUS3060</name>
</gene>
<dbReference type="GO" id="GO:0003723">
    <property type="term" value="F:RNA binding"/>
    <property type="evidence" value="ECO:0007669"/>
    <property type="project" value="UniProtKB-UniRule"/>
</dbReference>
<feature type="non-terminal residue" evidence="3">
    <location>
        <position position="201"/>
    </location>
</feature>
<dbReference type="EMBL" id="CAJNNV010001017">
    <property type="protein sequence ID" value="CAE8584118.1"/>
    <property type="molecule type" value="Genomic_DNA"/>
</dbReference>
<dbReference type="InterPro" id="IPR035979">
    <property type="entry name" value="RBD_domain_sf"/>
</dbReference>
<dbReference type="InterPro" id="IPR012677">
    <property type="entry name" value="Nucleotide-bd_a/b_plait_sf"/>
</dbReference>
<dbReference type="Proteomes" id="UP000654075">
    <property type="component" value="Unassembled WGS sequence"/>
</dbReference>
<evidence type="ECO:0000313" key="4">
    <source>
        <dbReference type="Proteomes" id="UP000654075"/>
    </source>
</evidence>
<dbReference type="InterPro" id="IPR007201">
    <property type="entry name" value="Mei2-like_Rrm_C"/>
</dbReference>
<dbReference type="InterPro" id="IPR000504">
    <property type="entry name" value="RRM_dom"/>
</dbReference>
<organism evidence="3 4">
    <name type="scientific">Polarella glacialis</name>
    <name type="common">Dinoflagellate</name>
    <dbReference type="NCBI Taxonomy" id="89957"/>
    <lineage>
        <taxon>Eukaryota</taxon>
        <taxon>Sar</taxon>
        <taxon>Alveolata</taxon>
        <taxon>Dinophyceae</taxon>
        <taxon>Suessiales</taxon>
        <taxon>Suessiaceae</taxon>
        <taxon>Polarella</taxon>
    </lineage>
</organism>
<dbReference type="SMART" id="SM00360">
    <property type="entry name" value="RRM"/>
    <property type="match status" value="1"/>
</dbReference>
<dbReference type="SUPFAM" id="SSF54928">
    <property type="entry name" value="RNA-binding domain, RBD"/>
    <property type="match status" value="1"/>
</dbReference>
<evidence type="ECO:0000313" key="3">
    <source>
        <dbReference type="EMBL" id="CAE8584118.1"/>
    </source>
</evidence>
<protein>
    <recommendedName>
        <fullName evidence="2">RRM domain-containing protein</fullName>
    </recommendedName>
</protein>
<name>A0A813D6X6_POLGL</name>
<comment type="caution">
    <text evidence="3">The sequence shown here is derived from an EMBL/GenBank/DDBJ whole genome shotgun (WGS) entry which is preliminary data.</text>
</comment>
<dbReference type="PROSITE" id="PS50102">
    <property type="entry name" value="RRM"/>
    <property type="match status" value="1"/>
</dbReference>